<evidence type="ECO:0000313" key="3">
    <source>
        <dbReference type="EMBL" id="QDU38759.1"/>
    </source>
</evidence>
<feature type="compositionally biased region" description="Low complexity" evidence="1">
    <location>
        <begin position="124"/>
        <end position="135"/>
    </location>
</feature>
<keyword evidence="4" id="KW-1185">Reference proteome</keyword>
<sequence>MLQAELKVISGKQEGAMIPLPLGKFLIGREEDCHLRPNSDLVSRHHCVFSTDEYSLRVRDLGSTNGTFVNGERLRGAVMLNSGDRVSVGKLEFEVAIKEAASVVEPGAEETATDAFNMLEAAAEAAPEPETGAETLSEIPALDGDETRAGEETVMLQGGDTSESLPSTQPPPPDQQQMAPPPGYGQMPMGYPPQYMQSPYGYPGYPMPPMPGYYPQQAMPYPPMQQPGYPMPPQQQQPAPPQPEAPAPESSNDVETSDGIPIRLPEPSETGAKEPEPKPEKAEGGDKSGKESPTMTGTAEDIIKQYLHRRPKTS</sequence>
<dbReference type="EMBL" id="CP036275">
    <property type="protein sequence ID" value="QDU38759.1"/>
    <property type="molecule type" value="Genomic_DNA"/>
</dbReference>
<dbReference type="Gene3D" id="2.60.200.20">
    <property type="match status" value="1"/>
</dbReference>
<dbReference type="OrthoDB" id="283378at2"/>
<dbReference type="Proteomes" id="UP000320496">
    <property type="component" value="Chromosome"/>
</dbReference>
<evidence type="ECO:0000313" key="4">
    <source>
        <dbReference type="Proteomes" id="UP000320496"/>
    </source>
</evidence>
<dbReference type="InterPro" id="IPR008984">
    <property type="entry name" value="SMAD_FHA_dom_sf"/>
</dbReference>
<feature type="compositionally biased region" description="Basic and acidic residues" evidence="1">
    <location>
        <begin position="271"/>
        <end position="290"/>
    </location>
</feature>
<evidence type="ECO:0000259" key="2">
    <source>
        <dbReference type="PROSITE" id="PS50006"/>
    </source>
</evidence>
<protein>
    <submittedName>
        <fullName evidence="3">Transcriptional regulatory protein EmbR</fullName>
    </submittedName>
</protein>
<feature type="compositionally biased region" description="Pro residues" evidence="1">
    <location>
        <begin position="168"/>
        <end position="183"/>
    </location>
</feature>
<accession>A0A517Z8H8</accession>
<feature type="region of interest" description="Disordered" evidence="1">
    <location>
        <begin position="124"/>
        <end position="190"/>
    </location>
</feature>
<evidence type="ECO:0000256" key="1">
    <source>
        <dbReference type="SAM" id="MobiDB-lite"/>
    </source>
</evidence>
<dbReference type="KEGG" id="mri:Mal4_30890"/>
<proteinExistence type="predicted"/>
<dbReference type="SMART" id="SM00240">
    <property type="entry name" value="FHA"/>
    <property type="match status" value="1"/>
</dbReference>
<dbReference type="PROSITE" id="PS50006">
    <property type="entry name" value="FHA_DOMAIN"/>
    <property type="match status" value="1"/>
</dbReference>
<name>A0A517Z8H8_9PLAN</name>
<organism evidence="3 4">
    <name type="scientific">Maioricimonas rarisocia</name>
    <dbReference type="NCBI Taxonomy" id="2528026"/>
    <lineage>
        <taxon>Bacteria</taxon>
        <taxon>Pseudomonadati</taxon>
        <taxon>Planctomycetota</taxon>
        <taxon>Planctomycetia</taxon>
        <taxon>Planctomycetales</taxon>
        <taxon>Planctomycetaceae</taxon>
        <taxon>Maioricimonas</taxon>
    </lineage>
</organism>
<feature type="region of interest" description="Disordered" evidence="1">
    <location>
        <begin position="208"/>
        <end position="314"/>
    </location>
</feature>
<dbReference type="CDD" id="cd00060">
    <property type="entry name" value="FHA"/>
    <property type="match status" value="1"/>
</dbReference>
<dbReference type="SUPFAM" id="SSF49879">
    <property type="entry name" value="SMAD/FHA domain"/>
    <property type="match status" value="1"/>
</dbReference>
<reference evidence="3 4" key="1">
    <citation type="submission" date="2019-02" db="EMBL/GenBank/DDBJ databases">
        <title>Deep-cultivation of Planctomycetes and their phenomic and genomic characterization uncovers novel biology.</title>
        <authorList>
            <person name="Wiegand S."/>
            <person name="Jogler M."/>
            <person name="Boedeker C."/>
            <person name="Pinto D."/>
            <person name="Vollmers J."/>
            <person name="Rivas-Marin E."/>
            <person name="Kohn T."/>
            <person name="Peeters S.H."/>
            <person name="Heuer A."/>
            <person name="Rast P."/>
            <person name="Oberbeckmann S."/>
            <person name="Bunk B."/>
            <person name="Jeske O."/>
            <person name="Meyerdierks A."/>
            <person name="Storesund J.E."/>
            <person name="Kallscheuer N."/>
            <person name="Luecker S."/>
            <person name="Lage O.M."/>
            <person name="Pohl T."/>
            <person name="Merkel B.J."/>
            <person name="Hornburger P."/>
            <person name="Mueller R.-W."/>
            <person name="Bruemmer F."/>
            <person name="Labrenz M."/>
            <person name="Spormann A.M."/>
            <person name="Op den Camp H."/>
            <person name="Overmann J."/>
            <person name="Amann R."/>
            <person name="Jetten M.S.M."/>
            <person name="Mascher T."/>
            <person name="Medema M.H."/>
            <person name="Devos D.P."/>
            <person name="Kaster A.-K."/>
            <person name="Ovreas L."/>
            <person name="Rohde M."/>
            <person name="Galperin M.Y."/>
            <person name="Jogler C."/>
        </authorList>
    </citation>
    <scope>NUCLEOTIDE SEQUENCE [LARGE SCALE GENOMIC DNA]</scope>
    <source>
        <strain evidence="3 4">Mal4</strain>
    </source>
</reference>
<feature type="domain" description="FHA" evidence="2">
    <location>
        <begin position="25"/>
        <end position="74"/>
    </location>
</feature>
<dbReference type="InterPro" id="IPR000253">
    <property type="entry name" value="FHA_dom"/>
</dbReference>
<feature type="compositionally biased region" description="Pro residues" evidence="1">
    <location>
        <begin position="220"/>
        <end position="246"/>
    </location>
</feature>
<dbReference type="Pfam" id="PF00498">
    <property type="entry name" value="FHA"/>
    <property type="match status" value="1"/>
</dbReference>
<dbReference type="AlphaFoldDB" id="A0A517Z8H8"/>
<gene>
    <name evidence="3" type="primary">embR_1</name>
    <name evidence="3" type="ORF">Mal4_30890</name>
</gene>
<dbReference type="RefSeq" id="WP_145370009.1">
    <property type="nucleotide sequence ID" value="NZ_CP036275.1"/>
</dbReference>